<sequence>MLSWNDLDHFPGLSFTLLCLTKWNTMKRICSYTAMVLLFMSMQGCGPVLVSHNLADPPPPWFYPNRVETVRYVYFPELSIYYDLSARTYIYLDGGVWLRRKVLPPRYRTQDLNRSRYERIRNYYEDDIRRYHNQNNADRGRSNKSVGRRNK</sequence>
<dbReference type="KEGG" id="mrs:Murru_0440"/>
<gene>
    <name evidence="2" type="ordered locus">Murru_0440</name>
</gene>
<organism evidence="2 3">
    <name type="scientific">Allomuricauda ruestringensis (strain DSM 13258 / CIP 107369 / LMG 19739 / B1)</name>
    <name type="common">Muricauda ruestringensis</name>
    <dbReference type="NCBI Taxonomy" id="886377"/>
    <lineage>
        <taxon>Bacteria</taxon>
        <taxon>Pseudomonadati</taxon>
        <taxon>Bacteroidota</taxon>
        <taxon>Flavobacteriia</taxon>
        <taxon>Flavobacteriales</taxon>
        <taxon>Flavobacteriaceae</taxon>
        <taxon>Flagellimonas</taxon>
    </lineage>
</organism>
<dbReference type="Proteomes" id="UP000008908">
    <property type="component" value="Chromosome"/>
</dbReference>
<reference evidence="2 3" key="2">
    <citation type="journal article" date="2012" name="Stand. Genomic Sci.">
        <title>Complete genome sequence of the facultatively anaerobic, appendaged bacterium Muricauda ruestringensis type strain (B1(T)).</title>
        <authorList>
            <person name="Huntemann M."/>
            <person name="Teshima H."/>
            <person name="Lapidus A."/>
            <person name="Nolan M."/>
            <person name="Lucas S."/>
            <person name="Hammon N."/>
            <person name="Deshpande S."/>
            <person name="Cheng J.F."/>
            <person name="Tapia R."/>
            <person name="Goodwin L.A."/>
            <person name="Pitluck S."/>
            <person name="Liolios K."/>
            <person name="Pagani I."/>
            <person name="Ivanova N."/>
            <person name="Mavromatis K."/>
            <person name="Mikhailova N."/>
            <person name="Pati A."/>
            <person name="Chen A."/>
            <person name="Palaniappan K."/>
            <person name="Land M."/>
            <person name="Hauser L."/>
            <person name="Pan C."/>
            <person name="Brambilla E.M."/>
            <person name="Rohde M."/>
            <person name="Spring S."/>
            <person name="Goker M."/>
            <person name="Detter J.C."/>
            <person name="Bristow J."/>
            <person name="Eisen J.A."/>
            <person name="Markowitz V."/>
            <person name="Hugenholtz P."/>
            <person name="Kyrpides N.C."/>
            <person name="Klenk H.P."/>
            <person name="Woyke T."/>
        </authorList>
    </citation>
    <scope>NUCLEOTIDE SEQUENCE [LARGE SCALE GENOMIC DNA]</scope>
    <source>
        <strain evidence="3">DSM 13258 / LMG 19739 / B1</strain>
    </source>
</reference>
<protein>
    <submittedName>
        <fullName evidence="2">Uncharacterized protein</fullName>
    </submittedName>
</protein>
<feature type="region of interest" description="Disordered" evidence="1">
    <location>
        <begin position="131"/>
        <end position="151"/>
    </location>
</feature>
<evidence type="ECO:0000313" key="3">
    <source>
        <dbReference type="Proteomes" id="UP000008908"/>
    </source>
</evidence>
<dbReference type="AlphaFoldDB" id="G2PRP5"/>
<reference evidence="3" key="1">
    <citation type="submission" date="2011-08" db="EMBL/GenBank/DDBJ databases">
        <title>The complete genome of Muricauda ruestringensis DSM 13258.</title>
        <authorList>
            <person name="Lucas S."/>
            <person name="Han J."/>
            <person name="Lapidus A."/>
            <person name="Bruce D."/>
            <person name="Goodwin L."/>
            <person name="Pitluck S."/>
            <person name="Peters L."/>
            <person name="Kyrpides N."/>
            <person name="Mavromatis K."/>
            <person name="Ivanova N."/>
            <person name="Ovchinnikova G."/>
            <person name="Teshima H."/>
            <person name="Detter J.C."/>
            <person name="Tapia R."/>
            <person name="Han C."/>
            <person name="Land M."/>
            <person name="Hauser L."/>
            <person name="Markowitz V."/>
            <person name="Cheng J.-F."/>
            <person name="Hugenholtz P."/>
            <person name="Woyke T."/>
            <person name="Wu D."/>
            <person name="Spring S."/>
            <person name="Schroeder M."/>
            <person name="Brambilla E."/>
            <person name="Klenk H.-P."/>
            <person name="Eisen J.A."/>
        </authorList>
    </citation>
    <scope>NUCLEOTIDE SEQUENCE [LARGE SCALE GENOMIC DNA]</scope>
    <source>
        <strain evidence="3">DSM 13258 / LMG 19739 / B1</strain>
    </source>
</reference>
<accession>G2PRP5</accession>
<dbReference type="eggNOG" id="ENOG5032SFB">
    <property type="taxonomic scope" value="Bacteria"/>
</dbReference>
<evidence type="ECO:0000313" key="2">
    <source>
        <dbReference type="EMBL" id="AEM69494.1"/>
    </source>
</evidence>
<keyword evidence="3" id="KW-1185">Reference proteome</keyword>
<name>G2PRP5_ALLRU</name>
<proteinExistence type="predicted"/>
<evidence type="ECO:0000256" key="1">
    <source>
        <dbReference type="SAM" id="MobiDB-lite"/>
    </source>
</evidence>
<dbReference type="EMBL" id="CP002999">
    <property type="protein sequence ID" value="AEM69494.1"/>
    <property type="molecule type" value="Genomic_DNA"/>
</dbReference>
<dbReference type="HOGENOM" id="CLU_1729326_0_0_10"/>